<accession>A0A518CV49</accession>
<dbReference type="Proteomes" id="UP000319342">
    <property type="component" value="Chromosome"/>
</dbReference>
<sequence length="207" mass="22269">MADFVREQEIGYPVAIDVANATKSAYAVDSYPDYYLIDRAGNLRFADLANGELERAIEYLLAEPDPTAIHPALAEAHATATRKDQRILAIVGGAEARGGFDALAKGDRDLGRFLFNEYVNANVLRAEHADLVEALGVPTDGAHLVALTSAGDVLGSVALAGLDGAGLRRFAEAHRVPVKDAEVLWRTALEQATRENKRVLVHLGAPW</sequence>
<reference evidence="1 2" key="1">
    <citation type="submission" date="2019-02" db="EMBL/GenBank/DDBJ databases">
        <title>Deep-cultivation of Planctomycetes and their phenomic and genomic characterization uncovers novel biology.</title>
        <authorList>
            <person name="Wiegand S."/>
            <person name="Jogler M."/>
            <person name="Boedeker C."/>
            <person name="Pinto D."/>
            <person name="Vollmers J."/>
            <person name="Rivas-Marin E."/>
            <person name="Kohn T."/>
            <person name="Peeters S.H."/>
            <person name="Heuer A."/>
            <person name="Rast P."/>
            <person name="Oberbeckmann S."/>
            <person name="Bunk B."/>
            <person name="Jeske O."/>
            <person name="Meyerdierks A."/>
            <person name="Storesund J.E."/>
            <person name="Kallscheuer N."/>
            <person name="Luecker S."/>
            <person name="Lage O.M."/>
            <person name="Pohl T."/>
            <person name="Merkel B.J."/>
            <person name="Hornburger P."/>
            <person name="Mueller R.-W."/>
            <person name="Bruemmer F."/>
            <person name="Labrenz M."/>
            <person name="Spormann A.M."/>
            <person name="Op den Camp H."/>
            <person name="Overmann J."/>
            <person name="Amann R."/>
            <person name="Jetten M.S.M."/>
            <person name="Mascher T."/>
            <person name="Medema M.H."/>
            <person name="Devos D.P."/>
            <person name="Kaster A.-K."/>
            <person name="Ovreas L."/>
            <person name="Rohde M."/>
            <person name="Galperin M.Y."/>
            <person name="Jogler C."/>
        </authorList>
    </citation>
    <scope>NUCLEOTIDE SEQUENCE [LARGE SCALE GENOMIC DNA]</scope>
    <source>
        <strain evidence="1 2">Pla163</strain>
    </source>
</reference>
<evidence type="ECO:0008006" key="3">
    <source>
        <dbReference type="Google" id="ProtNLM"/>
    </source>
</evidence>
<keyword evidence="2" id="KW-1185">Reference proteome</keyword>
<organism evidence="1 2">
    <name type="scientific">Rohdeia mirabilis</name>
    <dbReference type="NCBI Taxonomy" id="2528008"/>
    <lineage>
        <taxon>Bacteria</taxon>
        <taxon>Pseudomonadati</taxon>
        <taxon>Planctomycetota</taxon>
        <taxon>Planctomycetia</taxon>
        <taxon>Planctomycetia incertae sedis</taxon>
        <taxon>Rohdeia</taxon>
    </lineage>
</organism>
<name>A0A518CV49_9BACT</name>
<proteinExistence type="predicted"/>
<evidence type="ECO:0000313" key="2">
    <source>
        <dbReference type="Proteomes" id="UP000319342"/>
    </source>
</evidence>
<gene>
    <name evidence="1" type="ORF">Pla163_01980</name>
</gene>
<dbReference type="EMBL" id="CP036290">
    <property type="protein sequence ID" value="QDU83102.1"/>
    <property type="molecule type" value="Genomic_DNA"/>
</dbReference>
<dbReference type="SUPFAM" id="SSF52833">
    <property type="entry name" value="Thioredoxin-like"/>
    <property type="match status" value="1"/>
</dbReference>
<dbReference type="InterPro" id="IPR036249">
    <property type="entry name" value="Thioredoxin-like_sf"/>
</dbReference>
<evidence type="ECO:0000313" key="1">
    <source>
        <dbReference type="EMBL" id="QDU83102.1"/>
    </source>
</evidence>
<dbReference type="AlphaFoldDB" id="A0A518CV49"/>
<protein>
    <recommendedName>
        <fullName evidence="3">Thiol-disulfide oxidoreductase</fullName>
    </recommendedName>
</protein>
<dbReference type="Gene3D" id="3.40.30.10">
    <property type="entry name" value="Glutaredoxin"/>
    <property type="match status" value="1"/>
</dbReference>